<keyword evidence="3" id="KW-1185">Reference proteome</keyword>
<dbReference type="HOGENOM" id="CLU_061545_1_1_3"/>
<sequence>MLTKLFRLQYLFPFNLMVVGWISCFLVSRVEADQSINVGQAQQGPIEYTKPKPPDKGTPDAAQGTGTRGPCLYKAELPTLTSLVGFYQPNLDYSYLKVTHDYPTFWIYLPYTSEDGDYNSEDEASLEFSLQDKYGKKDIYRTSFKLLDKPGIVGIRLPEKVNSLEVGQTYRWNIEINCPAWELSNKPTTVYFKGRVKRVAHSPDLEQDLNEAKTLQERIAAYDKHDIWFDQLTELAELRRQQPHDRTLKEAWTEVLTPRLGKTISEQPLLGNLEEITPVLVKK</sequence>
<dbReference type="PROSITE" id="PS51257">
    <property type="entry name" value="PROKAR_LIPOPROTEIN"/>
    <property type="match status" value="1"/>
</dbReference>
<evidence type="ECO:0008006" key="4">
    <source>
        <dbReference type="Google" id="ProtNLM"/>
    </source>
</evidence>
<organism evidence="2 3">
    <name type="scientific">Moorena producens 3L</name>
    <dbReference type="NCBI Taxonomy" id="489825"/>
    <lineage>
        <taxon>Bacteria</taxon>
        <taxon>Bacillati</taxon>
        <taxon>Cyanobacteriota</taxon>
        <taxon>Cyanophyceae</taxon>
        <taxon>Coleofasciculales</taxon>
        <taxon>Coleofasciculaceae</taxon>
        <taxon>Moorena</taxon>
    </lineage>
</organism>
<evidence type="ECO:0000256" key="1">
    <source>
        <dbReference type="SAM" id="MobiDB-lite"/>
    </source>
</evidence>
<dbReference type="Proteomes" id="UP000003959">
    <property type="component" value="Unassembled WGS sequence"/>
</dbReference>
<accession>F4XLL1</accession>
<evidence type="ECO:0000313" key="2">
    <source>
        <dbReference type="EMBL" id="EGJ34486.1"/>
    </source>
</evidence>
<evidence type="ECO:0000313" key="3">
    <source>
        <dbReference type="Proteomes" id="UP000003959"/>
    </source>
</evidence>
<gene>
    <name evidence="2" type="ORF">LYNGBM3L_15130</name>
</gene>
<dbReference type="Pfam" id="PF06051">
    <property type="entry name" value="DUF928"/>
    <property type="match status" value="1"/>
</dbReference>
<reference evidence="3" key="1">
    <citation type="journal article" date="2011" name="Proc. Natl. Acad. Sci. U.S.A.">
        <title>Genomic insights into the physiology and ecology of the marine filamentous cyanobacterium Lyngbya majuscula.</title>
        <authorList>
            <person name="Jones A.C."/>
            <person name="Monroe E.A."/>
            <person name="Podell S."/>
            <person name="Hess W.R."/>
            <person name="Klages S."/>
            <person name="Esquenazi E."/>
            <person name="Niessen S."/>
            <person name="Hoover H."/>
            <person name="Rothmann M."/>
            <person name="Lasken R.S."/>
            <person name="Yates J.R.III."/>
            <person name="Reinhardt R."/>
            <person name="Kube M."/>
            <person name="Burkart M.D."/>
            <person name="Allen E.E."/>
            <person name="Dorrestein P.C."/>
            <person name="Gerwick W.H."/>
            <person name="Gerwick L."/>
        </authorList>
    </citation>
    <scope>NUCLEOTIDE SEQUENCE [LARGE SCALE GENOMIC DNA]</scope>
    <source>
        <strain evidence="3">3L</strain>
    </source>
</reference>
<dbReference type="EMBL" id="GL890832">
    <property type="protein sequence ID" value="EGJ34486.1"/>
    <property type="molecule type" value="Genomic_DNA"/>
</dbReference>
<name>F4XLL1_9CYAN</name>
<feature type="compositionally biased region" description="Basic and acidic residues" evidence="1">
    <location>
        <begin position="49"/>
        <end position="58"/>
    </location>
</feature>
<dbReference type="InterPro" id="IPR010328">
    <property type="entry name" value="DUF928"/>
</dbReference>
<dbReference type="eggNOG" id="COG3087">
    <property type="taxonomic scope" value="Bacteria"/>
</dbReference>
<proteinExistence type="predicted"/>
<dbReference type="AlphaFoldDB" id="F4XLL1"/>
<protein>
    <recommendedName>
        <fullName evidence="4">DUF928 domain-containing protein</fullName>
    </recommendedName>
</protein>
<feature type="region of interest" description="Disordered" evidence="1">
    <location>
        <begin position="41"/>
        <end position="65"/>
    </location>
</feature>